<feature type="chain" id="PRO_5025554355" evidence="2">
    <location>
        <begin position="22"/>
        <end position="1000"/>
    </location>
</feature>
<dbReference type="OrthoDB" id="5362656at2759"/>
<evidence type="ECO:0000256" key="2">
    <source>
        <dbReference type="SAM" id="SignalP"/>
    </source>
</evidence>
<evidence type="ECO:0000313" key="3">
    <source>
        <dbReference type="EMBL" id="KAF2751904.1"/>
    </source>
</evidence>
<accession>A0A6A6VQ46</accession>
<reference evidence="3" key="1">
    <citation type="journal article" date="2020" name="Stud. Mycol.">
        <title>101 Dothideomycetes genomes: a test case for predicting lifestyles and emergence of pathogens.</title>
        <authorList>
            <person name="Haridas S."/>
            <person name="Albert R."/>
            <person name="Binder M."/>
            <person name="Bloem J."/>
            <person name="Labutti K."/>
            <person name="Salamov A."/>
            <person name="Andreopoulos B."/>
            <person name="Baker S."/>
            <person name="Barry K."/>
            <person name="Bills G."/>
            <person name="Bluhm B."/>
            <person name="Cannon C."/>
            <person name="Castanera R."/>
            <person name="Culley D."/>
            <person name="Daum C."/>
            <person name="Ezra D."/>
            <person name="Gonzalez J."/>
            <person name="Henrissat B."/>
            <person name="Kuo A."/>
            <person name="Liang C."/>
            <person name="Lipzen A."/>
            <person name="Lutzoni F."/>
            <person name="Magnuson J."/>
            <person name="Mondo S."/>
            <person name="Nolan M."/>
            <person name="Ohm R."/>
            <person name="Pangilinan J."/>
            <person name="Park H.-J."/>
            <person name="Ramirez L."/>
            <person name="Alfaro M."/>
            <person name="Sun H."/>
            <person name="Tritt A."/>
            <person name="Yoshinaga Y."/>
            <person name="Zwiers L.-H."/>
            <person name="Turgeon B."/>
            <person name="Goodwin S."/>
            <person name="Spatafora J."/>
            <person name="Crous P."/>
            <person name="Grigoriev I."/>
        </authorList>
    </citation>
    <scope>NUCLEOTIDE SEQUENCE</scope>
    <source>
        <strain evidence="3">CBS 119925</strain>
    </source>
</reference>
<dbReference type="SUPFAM" id="SSF50978">
    <property type="entry name" value="WD40 repeat-like"/>
    <property type="match status" value="1"/>
</dbReference>
<evidence type="ECO:0000256" key="1">
    <source>
        <dbReference type="SAM" id="MobiDB-lite"/>
    </source>
</evidence>
<dbReference type="InterPro" id="IPR015943">
    <property type="entry name" value="WD40/YVTN_repeat-like_dom_sf"/>
</dbReference>
<feature type="region of interest" description="Disordered" evidence="1">
    <location>
        <begin position="833"/>
        <end position="896"/>
    </location>
</feature>
<dbReference type="AlphaFoldDB" id="A0A6A6VQ46"/>
<protein>
    <submittedName>
        <fullName evidence="3">Uncharacterized protein</fullName>
    </submittedName>
</protein>
<organism evidence="3 4">
    <name type="scientific">Sporormia fimetaria CBS 119925</name>
    <dbReference type="NCBI Taxonomy" id="1340428"/>
    <lineage>
        <taxon>Eukaryota</taxon>
        <taxon>Fungi</taxon>
        <taxon>Dikarya</taxon>
        <taxon>Ascomycota</taxon>
        <taxon>Pezizomycotina</taxon>
        <taxon>Dothideomycetes</taxon>
        <taxon>Pleosporomycetidae</taxon>
        <taxon>Pleosporales</taxon>
        <taxon>Sporormiaceae</taxon>
        <taxon>Sporormia</taxon>
    </lineage>
</organism>
<feature type="region of interest" description="Disordered" evidence="1">
    <location>
        <begin position="945"/>
        <end position="973"/>
    </location>
</feature>
<proteinExistence type="predicted"/>
<evidence type="ECO:0000313" key="4">
    <source>
        <dbReference type="Proteomes" id="UP000799440"/>
    </source>
</evidence>
<dbReference type="Proteomes" id="UP000799440">
    <property type="component" value="Unassembled WGS sequence"/>
</dbReference>
<dbReference type="Gene3D" id="2.130.10.10">
    <property type="entry name" value="YVTN repeat-like/Quinoprotein amine dehydrogenase"/>
    <property type="match status" value="1"/>
</dbReference>
<keyword evidence="2" id="KW-0732">Signal</keyword>
<dbReference type="EMBL" id="MU006561">
    <property type="protein sequence ID" value="KAF2751904.1"/>
    <property type="molecule type" value="Genomic_DNA"/>
</dbReference>
<feature type="signal peptide" evidence="2">
    <location>
        <begin position="1"/>
        <end position="21"/>
    </location>
</feature>
<gene>
    <name evidence="3" type="ORF">M011DRAFT_498324</name>
</gene>
<sequence>MFRLGCLLLLSAFAYPHPAHHHAHPALRLRFSTQLDPAAQAEWYKPIPPNALAVDDPSTERPSESPPTAILYKCYGPTKEDFPALDMWKSFAEMWAINVIEIEKINGGTQYNDAIKQAIIKQSQESLVDARLILAMVMQESTGQAQAPCTPLDNPTDCGILQIRGGTSFTDTASIKLMLKEGMEGLPAAKQGGERWPGLLAHFNGESKVNAYAGPEVWKHNPFTAVHLYNVGNLASENLGIYAHDIAARLVGWNGLSPGKDSASGGSTCRRSASSASVRIALSFHRSIATSAAAMSPFLLPSHRNLFIATPNAIHLHSRFEEKILFECEAPDGILNAKHSKDNSGILAVADSQVVIICDPQKGHNRQYKLKNGDGEPRMLLFSPDSHMLYFTTTLSHSVQAYSITTAELLPASFPHPSPPTVLAICQDADILLSASAEPPTVLIHFLRFPERKPLRLSFRKAVTCAAFPAQVRSPMDAVQAVVLGFDNGTLAMYDLPLLPSAILSATREDNQESQARPQPRQVGLVQRVHRGSLGGVRAAEYIPGYPFRVVTMGYDAKCRIVDFQEGGDIVRTWKVEDIPNCLSVIPSEDPKSAIQMPKDLFEGRNVMDTDRTQYRTRRQLIALSTRTGDVLIYDMLGLLVHEISAGAPIVALENVSNAKPLPPLLPPPRGSSLRGSLDIHRIRGCYMPRMDGEDGENSGTVRMTRSPAMHPTRSASNIFRAAASNLFAMHSRRAANRSSPRPPTRRDFADSDDGSTKSPTKHAREKSYPRPRIATETFRQPSTTSGADASTPTAGSVPSLPLYNFHNGSRLHLTSPLSNQLSDDQGNAQIVEKPSEEAEDPQNPEPEDKPEADEDTAPNTKTFGGILNHKRSLPSHSSRPPRRVRFRRSSPSVIPPVPLHSITVSGEGSHLLAKRTSLTPIFNPAEYTETEKRDSLIRRMQNFLRNDKNEEDGDVGDKEKDKDVGKSDEDEDGVAAELRALRKEFALLREALLAQPGKV</sequence>
<dbReference type="InterPro" id="IPR036322">
    <property type="entry name" value="WD40_repeat_dom_sf"/>
</dbReference>
<feature type="compositionally biased region" description="Polar residues" evidence="1">
    <location>
        <begin position="778"/>
        <end position="797"/>
    </location>
</feature>
<feature type="compositionally biased region" description="Basic and acidic residues" evidence="1">
    <location>
        <begin position="956"/>
        <end position="968"/>
    </location>
</feature>
<feature type="compositionally biased region" description="Basic residues" evidence="1">
    <location>
        <begin position="869"/>
        <end position="889"/>
    </location>
</feature>
<keyword evidence="4" id="KW-1185">Reference proteome</keyword>
<name>A0A6A6VQ46_9PLEO</name>
<feature type="region of interest" description="Disordered" evidence="1">
    <location>
        <begin position="733"/>
        <end position="802"/>
    </location>
</feature>